<feature type="compositionally biased region" description="Basic and acidic residues" evidence="1">
    <location>
        <begin position="195"/>
        <end position="206"/>
    </location>
</feature>
<feature type="compositionally biased region" description="Basic residues" evidence="1">
    <location>
        <begin position="59"/>
        <end position="74"/>
    </location>
</feature>
<reference evidence="2" key="1">
    <citation type="submission" date="2023-10" db="EMBL/GenBank/DDBJ databases">
        <authorList>
            <person name="Chen Y."/>
            <person name="Shah S."/>
            <person name="Dougan E. K."/>
            <person name="Thang M."/>
            <person name="Chan C."/>
        </authorList>
    </citation>
    <scope>NUCLEOTIDE SEQUENCE [LARGE SCALE GENOMIC DNA]</scope>
</reference>
<evidence type="ECO:0000256" key="1">
    <source>
        <dbReference type="SAM" id="MobiDB-lite"/>
    </source>
</evidence>
<dbReference type="Proteomes" id="UP001189429">
    <property type="component" value="Unassembled WGS sequence"/>
</dbReference>
<dbReference type="EMBL" id="CAUYUJ010020878">
    <property type="protein sequence ID" value="CAK0901072.1"/>
    <property type="molecule type" value="Genomic_DNA"/>
</dbReference>
<organism evidence="2 3">
    <name type="scientific">Prorocentrum cordatum</name>
    <dbReference type="NCBI Taxonomy" id="2364126"/>
    <lineage>
        <taxon>Eukaryota</taxon>
        <taxon>Sar</taxon>
        <taxon>Alveolata</taxon>
        <taxon>Dinophyceae</taxon>
        <taxon>Prorocentrales</taxon>
        <taxon>Prorocentraceae</taxon>
        <taxon>Prorocentrum</taxon>
    </lineage>
</organism>
<proteinExistence type="predicted"/>
<comment type="caution">
    <text evidence="2">The sequence shown here is derived from an EMBL/GenBank/DDBJ whole genome shotgun (WGS) entry which is preliminary data.</text>
</comment>
<evidence type="ECO:0000313" key="3">
    <source>
        <dbReference type="Proteomes" id="UP001189429"/>
    </source>
</evidence>
<feature type="compositionally biased region" description="Basic residues" evidence="1">
    <location>
        <begin position="219"/>
        <end position="231"/>
    </location>
</feature>
<feature type="compositionally biased region" description="Low complexity" evidence="1">
    <location>
        <begin position="32"/>
        <end position="47"/>
    </location>
</feature>
<feature type="compositionally biased region" description="Basic residues" evidence="1">
    <location>
        <begin position="258"/>
        <end position="268"/>
    </location>
</feature>
<feature type="compositionally biased region" description="Low complexity" evidence="1">
    <location>
        <begin position="146"/>
        <end position="189"/>
    </location>
</feature>
<name>A0ABN9XP54_9DINO</name>
<accession>A0ABN9XP54</accession>
<gene>
    <name evidence="2" type="ORF">PCOR1329_LOCUS78162</name>
</gene>
<protein>
    <submittedName>
        <fullName evidence="2">Uncharacterized protein</fullName>
    </submittedName>
</protein>
<feature type="non-terminal residue" evidence="2">
    <location>
        <position position="1"/>
    </location>
</feature>
<feature type="compositionally biased region" description="Low complexity" evidence="1">
    <location>
        <begin position="209"/>
        <end position="218"/>
    </location>
</feature>
<sequence length="524" mass="55644">PPLSPGPMIRLIAPILGSPLAGGPALRRRPSGRGSAGAAAEGAASAAQLPERHTEERRLARRRPRLAPGRRRRPCGVAAAVRLQAGVPVQAADGHHDGRRLADERVVLHDEHRVVARGVDPGLHAEAAALARRPLAPAAHRLRQEGAAAARRAAPAAARGPGPAVAAPADAAGAASAGAAGAPRGSRARSPPRPARGERPMAERGRPGGRAASPGQQAVRRRRRARGRRQQAHGARGGGRQRNARRLAGALARERGGSRGRRRRRRLRAAGGGGTRKGARRGGDQEGKLLRPRARLHHHGGVCLSSSGGECRDGRSLLSERPRARKRCSRPVITRGGGLGIQGVGGEQPGIPLWWPAGPRPVAPRGGTAGPPWPGGLPPPACGGAGSMPADVRARRPRLGNAYYMRRYCRRCASCGTPVPTRPDCMRRARGPSRRYCRSACFQVLRRAAALHLLRAPESSSAVATAARRHSSSPGTRWIPGGHGIFFLIFFCARLFVRSDARPFLWCWCTWWRSSHCLHFASSA</sequence>
<feature type="region of interest" description="Disordered" evidence="1">
    <location>
        <begin position="141"/>
        <end position="290"/>
    </location>
</feature>
<evidence type="ECO:0000313" key="2">
    <source>
        <dbReference type="EMBL" id="CAK0901072.1"/>
    </source>
</evidence>
<feature type="region of interest" description="Disordered" evidence="1">
    <location>
        <begin position="17"/>
        <end position="74"/>
    </location>
</feature>
<keyword evidence="3" id="KW-1185">Reference proteome</keyword>